<reference evidence="2" key="1">
    <citation type="submission" date="2024-05" db="EMBL/GenBank/DDBJ databases">
        <title>Isolation and characterization of Sporomusa carbonis sp. nov., a carboxydotrophic hydrogenogen in the genus of Sporomusa isolated from a charcoal burning pile.</title>
        <authorList>
            <person name="Boeer T."/>
            <person name="Rosenbaum F."/>
            <person name="Eysell L."/>
            <person name="Mueller V."/>
            <person name="Daniel R."/>
            <person name="Poehlein A."/>
        </authorList>
    </citation>
    <scope>NUCLEOTIDE SEQUENCE [LARGE SCALE GENOMIC DNA]</scope>
    <source>
        <strain evidence="2">DSM 10669</strain>
    </source>
</reference>
<dbReference type="InterPro" id="IPR041657">
    <property type="entry name" value="HTH_17"/>
</dbReference>
<name>A0ABZ3IVU8_9FIRM</name>
<keyword evidence="3" id="KW-1185">Reference proteome</keyword>
<feature type="domain" description="Helix-turn-helix" evidence="1">
    <location>
        <begin position="10"/>
        <end position="54"/>
    </location>
</feature>
<evidence type="ECO:0000313" key="2">
    <source>
        <dbReference type="EMBL" id="XFO69569.1"/>
    </source>
</evidence>
<evidence type="ECO:0000259" key="1">
    <source>
        <dbReference type="Pfam" id="PF12728"/>
    </source>
</evidence>
<protein>
    <recommendedName>
        <fullName evidence="1">Helix-turn-helix domain-containing protein</fullName>
    </recommendedName>
</protein>
<dbReference type="EMBL" id="CP155573">
    <property type="protein sequence ID" value="XFO69569.1"/>
    <property type="molecule type" value="Genomic_DNA"/>
</dbReference>
<accession>A0ABZ3IVU8</accession>
<gene>
    <name evidence="2" type="ORF">SPSIL_058030</name>
</gene>
<proteinExistence type="predicted"/>
<organism evidence="2 3">
    <name type="scientific">Sporomusa silvacetica DSM 10669</name>
    <dbReference type="NCBI Taxonomy" id="1123289"/>
    <lineage>
        <taxon>Bacteria</taxon>
        <taxon>Bacillati</taxon>
        <taxon>Bacillota</taxon>
        <taxon>Negativicutes</taxon>
        <taxon>Selenomonadales</taxon>
        <taxon>Sporomusaceae</taxon>
        <taxon>Sporomusa</taxon>
    </lineage>
</organism>
<dbReference type="RefSeq" id="WP_094607190.1">
    <property type="nucleotide sequence ID" value="NZ_CP155573.1"/>
</dbReference>
<dbReference type="Pfam" id="PF12728">
    <property type="entry name" value="HTH_17"/>
    <property type="match status" value="1"/>
</dbReference>
<dbReference type="Proteomes" id="UP000216752">
    <property type="component" value="Chromosome"/>
</dbReference>
<sequence length="63" mass="7201">MFNDYQDIITVDELCEMLCIGKNSAYTLLATGQIKAFRHNRVWKIPKLAVAEYVYKSSGISSR</sequence>
<evidence type="ECO:0000313" key="3">
    <source>
        <dbReference type="Proteomes" id="UP000216752"/>
    </source>
</evidence>